<dbReference type="InterPro" id="IPR001222">
    <property type="entry name" value="Znf_TFIIS"/>
</dbReference>
<comment type="cofactor">
    <cofactor evidence="14">
        <name>FAD</name>
        <dbReference type="ChEBI" id="CHEBI:57692"/>
    </cofactor>
    <text evidence="14">Binds 1 FAD per subunit.</text>
</comment>
<name>A0ABR3PYR6_9TREE</name>
<evidence type="ECO:0000256" key="8">
    <source>
        <dbReference type="ARBA" id="ARBA00023002"/>
    </source>
</evidence>
<dbReference type="Proteomes" id="UP001565368">
    <property type="component" value="Unassembled WGS sequence"/>
</dbReference>
<dbReference type="PANTHER" id="PTHR48105">
    <property type="entry name" value="THIOREDOXIN REDUCTASE 1-RELATED-RELATED"/>
    <property type="match status" value="1"/>
</dbReference>
<feature type="compositionally biased region" description="Basic and acidic residues" evidence="15">
    <location>
        <begin position="79"/>
        <end position="90"/>
    </location>
</feature>
<evidence type="ECO:0000256" key="2">
    <source>
        <dbReference type="ARBA" id="ARBA00009333"/>
    </source>
</evidence>
<feature type="compositionally biased region" description="Basic and acidic residues" evidence="15">
    <location>
        <begin position="149"/>
        <end position="166"/>
    </location>
</feature>
<feature type="domain" description="TFIIS central" evidence="18">
    <location>
        <begin position="171"/>
        <end position="286"/>
    </location>
</feature>
<evidence type="ECO:0000259" key="17">
    <source>
        <dbReference type="PROSITE" id="PS51319"/>
    </source>
</evidence>
<dbReference type="CDD" id="cd13749">
    <property type="entry name" value="Zn-ribbon_TFIIS"/>
    <property type="match status" value="1"/>
</dbReference>
<dbReference type="Pfam" id="PF01096">
    <property type="entry name" value="Zn_ribbon_TFIIS"/>
    <property type="match status" value="1"/>
</dbReference>
<dbReference type="Gene3D" id="1.20.930.10">
    <property type="entry name" value="Conserved domain common to transcription factors TFIIS, elongin A, CRSP70"/>
    <property type="match status" value="1"/>
</dbReference>
<comment type="similarity">
    <text evidence="2">Belongs to the class-II pyridine nucleotide-disulfide oxidoreductase family.</text>
</comment>
<dbReference type="SUPFAM" id="SSF57783">
    <property type="entry name" value="Zinc beta-ribbon"/>
    <property type="match status" value="1"/>
</dbReference>
<proteinExistence type="inferred from homology"/>
<dbReference type="InterPro" id="IPR036575">
    <property type="entry name" value="TFIIS_cen_dom_sf"/>
</dbReference>
<organism evidence="19 20">
    <name type="scientific">Vanrija albida</name>
    <dbReference type="NCBI Taxonomy" id="181172"/>
    <lineage>
        <taxon>Eukaryota</taxon>
        <taxon>Fungi</taxon>
        <taxon>Dikarya</taxon>
        <taxon>Basidiomycota</taxon>
        <taxon>Agaricomycotina</taxon>
        <taxon>Tremellomycetes</taxon>
        <taxon>Trichosporonales</taxon>
        <taxon>Trichosporonaceae</taxon>
        <taxon>Vanrija</taxon>
    </lineage>
</organism>
<dbReference type="SUPFAM" id="SSF46942">
    <property type="entry name" value="Elongation factor TFIIS domain 2"/>
    <property type="match status" value="1"/>
</dbReference>
<feature type="domain" description="TFIIS-type" evidence="16">
    <location>
        <begin position="289"/>
        <end position="316"/>
    </location>
</feature>
<evidence type="ECO:0000256" key="5">
    <source>
        <dbReference type="ARBA" id="ARBA00022771"/>
    </source>
</evidence>
<dbReference type="Pfam" id="PF08711">
    <property type="entry name" value="Med26"/>
    <property type="match status" value="1"/>
</dbReference>
<dbReference type="Gene3D" id="3.50.50.60">
    <property type="entry name" value="FAD/NAD(P)-binding domain"/>
    <property type="match status" value="2"/>
</dbReference>
<dbReference type="PRINTS" id="PR00368">
    <property type="entry name" value="FADPNR"/>
</dbReference>
<feature type="region of interest" description="Disordered" evidence="15">
    <location>
        <begin position="346"/>
        <end position="368"/>
    </location>
</feature>
<evidence type="ECO:0000256" key="12">
    <source>
        <dbReference type="PROSITE-ProRule" id="PRU00472"/>
    </source>
</evidence>
<sequence length="702" mass="75387">MDVTELTALVKELNEANAAGKTDDVIRLLKKLKTDVQPTEELLRTSRVGVAVGKLRKHATPGVSSLAQEIVKLWKDAVDESKRKRKRDEESKEDEGGAAGDAVKRVKAEASAPASASGASTPGTPDGKDKAKSPPPLSTIDTTRTKPRTAKEDGVDKTLRSDKTEYASEEVRDRCVVMIYDALASDSNAQTKVLSERAIAIEREALKLMKYSTGNDYRAKMRSLFLNLKDKGNPGLRNEIVLGAVSAEKVVRMTKEEMASESVRLKNEKIAEHNLFKAKAVGVTQAETDAFKCSRCNQRKCTYYQMQTRSADEPMTSGADGPRIVATAGTTTSADQLRKNPALKMAPLPVPSVRTPARTGQKSAKKHSQAVIIGSGPAGHTAAIYLARANLTPVLYEGMLANGFAPGGQLTTTTDVENFPGFPEGVTGPEMMDKFRAQSERFGTEIITETIAKVDLSTRPFKYWTEGEEEEADFLTADTIIIATGASAKRLFLPGEDTYWQSGISACAVCDGAVPIFRNKALAVIGGGDSAAEEAMYLTKYGSHVYVLVRRGELRASKIMAKRLLAHPKVTVLWHTVATECLGDGELLQSLKLQNVQTGESSELPVNGLFYAIGHEPATALIKGQVATDEDGYIVTIPGTAQTSVAGVFAAGDVQDKRYRQAITSAGSGCMAGLEAERLLAEEEEDADVAAAEKNGVANGNH</sequence>
<dbReference type="CDD" id="cd00183">
    <property type="entry name" value="TFIIS_I"/>
    <property type="match status" value="1"/>
</dbReference>
<evidence type="ECO:0000256" key="4">
    <source>
        <dbReference type="ARBA" id="ARBA00022723"/>
    </source>
</evidence>
<evidence type="ECO:0000313" key="19">
    <source>
        <dbReference type="EMBL" id="KAL1407525.1"/>
    </source>
</evidence>
<keyword evidence="11 14" id="KW-0676">Redox-active center</keyword>
<dbReference type="SUPFAM" id="SSF47676">
    <property type="entry name" value="Conserved domain common to transcription factors TFIIS, elongin A, CRSP70"/>
    <property type="match status" value="1"/>
</dbReference>
<dbReference type="InterPro" id="IPR050097">
    <property type="entry name" value="Ferredoxin-NADP_redctase_2"/>
</dbReference>
<evidence type="ECO:0000256" key="1">
    <source>
        <dbReference type="ARBA" id="ARBA00004123"/>
    </source>
</evidence>
<gene>
    <name evidence="19" type="primary">TRR1</name>
    <name evidence="19" type="ORF">Q8F55_006958</name>
</gene>
<keyword evidence="7" id="KW-0862">Zinc</keyword>
<comment type="catalytic activity">
    <reaction evidence="14">
        <text>[thioredoxin]-dithiol + NADP(+) = [thioredoxin]-disulfide + NADPH + H(+)</text>
        <dbReference type="Rhea" id="RHEA:20345"/>
        <dbReference type="Rhea" id="RHEA-COMP:10698"/>
        <dbReference type="Rhea" id="RHEA-COMP:10700"/>
        <dbReference type="ChEBI" id="CHEBI:15378"/>
        <dbReference type="ChEBI" id="CHEBI:29950"/>
        <dbReference type="ChEBI" id="CHEBI:50058"/>
        <dbReference type="ChEBI" id="CHEBI:57783"/>
        <dbReference type="ChEBI" id="CHEBI:58349"/>
        <dbReference type="EC" id="1.8.1.9"/>
    </reaction>
</comment>
<evidence type="ECO:0000259" key="18">
    <source>
        <dbReference type="PROSITE" id="PS51321"/>
    </source>
</evidence>
<comment type="caution">
    <text evidence="19">The sequence shown here is derived from an EMBL/GenBank/DDBJ whole genome shotgun (WGS) entry which is preliminary data.</text>
</comment>
<evidence type="ECO:0000256" key="10">
    <source>
        <dbReference type="ARBA" id="ARBA00023242"/>
    </source>
</evidence>
<dbReference type="InterPro" id="IPR003618">
    <property type="entry name" value="TFIIS_cen_dom"/>
</dbReference>
<dbReference type="NCBIfam" id="TIGR01292">
    <property type="entry name" value="TRX_reduct"/>
    <property type="match status" value="1"/>
</dbReference>
<dbReference type="SMART" id="SM00510">
    <property type="entry name" value="TFS2M"/>
    <property type="match status" value="1"/>
</dbReference>
<reference evidence="19 20" key="1">
    <citation type="submission" date="2023-08" db="EMBL/GenBank/DDBJ databases">
        <title>Annotated Genome Sequence of Vanrija albida AlHP1.</title>
        <authorList>
            <person name="Herzog R."/>
        </authorList>
    </citation>
    <scope>NUCLEOTIDE SEQUENCE [LARGE SCALE GENOMIC DNA]</scope>
    <source>
        <strain evidence="19 20">AlHP1</strain>
    </source>
</reference>
<evidence type="ECO:0000256" key="15">
    <source>
        <dbReference type="SAM" id="MobiDB-lite"/>
    </source>
</evidence>
<dbReference type="InterPro" id="IPR035441">
    <property type="entry name" value="TFIIS/LEDGF_dom_sf"/>
</dbReference>
<evidence type="ECO:0000259" key="16">
    <source>
        <dbReference type="PROSITE" id="PS51133"/>
    </source>
</evidence>
<dbReference type="InterPro" id="IPR036188">
    <property type="entry name" value="FAD/NAD-bd_sf"/>
</dbReference>
<dbReference type="PROSITE" id="PS00573">
    <property type="entry name" value="PYRIDINE_REDOX_2"/>
    <property type="match status" value="1"/>
</dbReference>
<dbReference type="InterPro" id="IPR005982">
    <property type="entry name" value="Thioredox_Rdtase"/>
</dbReference>
<evidence type="ECO:0000256" key="13">
    <source>
        <dbReference type="PROSITE-ProRule" id="PRU00649"/>
    </source>
</evidence>
<evidence type="ECO:0000256" key="6">
    <source>
        <dbReference type="ARBA" id="ARBA00022827"/>
    </source>
</evidence>
<evidence type="ECO:0000313" key="20">
    <source>
        <dbReference type="Proteomes" id="UP001565368"/>
    </source>
</evidence>
<dbReference type="InterPro" id="IPR008255">
    <property type="entry name" value="Pyr_nucl-diS_OxRdtase_2_AS"/>
</dbReference>
<protein>
    <recommendedName>
        <fullName evidence="14">Thioredoxin reductase</fullName>
        <ecNumber evidence="14">1.8.1.9</ecNumber>
    </recommendedName>
</protein>
<evidence type="ECO:0000256" key="9">
    <source>
        <dbReference type="ARBA" id="ARBA00023157"/>
    </source>
</evidence>
<dbReference type="RefSeq" id="XP_069207469.1">
    <property type="nucleotide sequence ID" value="XM_069355398.1"/>
</dbReference>
<dbReference type="PROSITE" id="PS51321">
    <property type="entry name" value="TFIIS_CENTRAL"/>
    <property type="match status" value="1"/>
</dbReference>
<dbReference type="SMART" id="SM00440">
    <property type="entry name" value="ZnF_C2C2"/>
    <property type="match status" value="1"/>
</dbReference>
<dbReference type="EC" id="1.8.1.9" evidence="14"/>
<keyword evidence="6 14" id="KW-0274">FAD</keyword>
<feature type="compositionally biased region" description="Low complexity" evidence="15">
    <location>
        <begin position="110"/>
        <end position="125"/>
    </location>
</feature>
<dbReference type="PRINTS" id="PR00469">
    <property type="entry name" value="PNDRDTASEII"/>
</dbReference>
<keyword evidence="3 14" id="KW-0285">Flavoprotein</keyword>
<dbReference type="GeneID" id="95988001"/>
<dbReference type="PROSITE" id="PS51319">
    <property type="entry name" value="TFIIS_N"/>
    <property type="match status" value="1"/>
</dbReference>
<dbReference type="InterPro" id="IPR003617">
    <property type="entry name" value="TFIIS/CRSP70_N_sub"/>
</dbReference>
<keyword evidence="4" id="KW-0479">Metal-binding</keyword>
<keyword evidence="20" id="KW-1185">Reference proteome</keyword>
<keyword evidence="9" id="KW-1015">Disulfide bond</keyword>
<dbReference type="Gene3D" id="2.20.25.10">
    <property type="match status" value="1"/>
</dbReference>
<dbReference type="Pfam" id="PF07992">
    <property type="entry name" value="Pyr_redox_2"/>
    <property type="match status" value="1"/>
</dbReference>
<keyword evidence="10 13" id="KW-0539">Nucleus</keyword>
<evidence type="ECO:0000256" key="7">
    <source>
        <dbReference type="ARBA" id="ARBA00022833"/>
    </source>
</evidence>
<accession>A0ABR3PYR6</accession>
<evidence type="ECO:0000256" key="11">
    <source>
        <dbReference type="ARBA" id="ARBA00023284"/>
    </source>
</evidence>
<dbReference type="InterPro" id="IPR023753">
    <property type="entry name" value="FAD/NAD-binding_dom"/>
</dbReference>
<dbReference type="Gene3D" id="1.10.472.30">
    <property type="entry name" value="Transcription elongation factor S-II, central domain"/>
    <property type="match status" value="1"/>
</dbReference>
<dbReference type="EMBL" id="JBBXJM010000005">
    <property type="protein sequence ID" value="KAL1407525.1"/>
    <property type="molecule type" value="Genomic_DNA"/>
</dbReference>
<keyword evidence="8 14" id="KW-0560">Oxidoreductase</keyword>
<dbReference type="Pfam" id="PF07500">
    <property type="entry name" value="TFIIS_M"/>
    <property type="match status" value="1"/>
</dbReference>
<dbReference type="PROSITE" id="PS51133">
    <property type="entry name" value="ZF_TFIIS_2"/>
    <property type="match status" value="1"/>
</dbReference>
<comment type="subcellular location">
    <subcellularLocation>
        <location evidence="1 13">Nucleus</location>
    </subcellularLocation>
</comment>
<evidence type="ECO:0000256" key="14">
    <source>
        <dbReference type="RuleBase" id="RU003881"/>
    </source>
</evidence>
<evidence type="ECO:0000256" key="3">
    <source>
        <dbReference type="ARBA" id="ARBA00022630"/>
    </source>
</evidence>
<keyword evidence="5 12" id="KW-0863">Zinc-finger</keyword>
<feature type="region of interest" description="Disordered" evidence="15">
    <location>
        <begin position="79"/>
        <end position="166"/>
    </location>
</feature>
<dbReference type="InterPro" id="IPR017923">
    <property type="entry name" value="TFIIS_N"/>
</dbReference>
<dbReference type="SUPFAM" id="SSF51905">
    <property type="entry name" value="FAD/NAD(P)-binding domain"/>
    <property type="match status" value="1"/>
</dbReference>
<keyword evidence="14" id="KW-0521">NADP</keyword>
<feature type="domain" description="TFIIS N-terminal" evidence="17">
    <location>
        <begin position="4"/>
        <end position="81"/>
    </location>
</feature>
<dbReference type="SMART" id="SM00509">
    <property type="entry name" value="TFS2N"/>
    <property type="match status" value="1"/>
</dbReference>